<evidence type="ECO:0000313" key="3">
    <source>
        <dbReference type="Proteomes" id="UP000642144"/>
    </source>
</evidence>
<keyword evidence="3" id="KW-1185">Reference proteome</keyword>
<evidence type="ECO:0000313" key="2">
    <source>
        <dbReference type="EMBL" id="MYN26036.1"/>
    </source>
</evidence>
<keyword evidence="1" id="KW-0472">Membrane</keyword>
<feature type="transmembrane region" description="Helical" evidence="1">
    <location>
        <begin position="40"/>
        <end position="66"/>
    </location>
</feature>
<reference evidence="2 3" key="1">
    <citation type="submission" date="2019-12" db="EMBL/GenBank/DDBJ databases">
        <title>Novel species isolated from a subtropical stream in China.</title>
        <authorList>
            <person name="Lu H."/>
        </authorList>
    </citation>
    <scope>NUCLEOTIDE SEQUENCE [LARGE SCALE GENOMIC DNA]</scope>
    <source>
        <strain evidence="2 3">CY42W</strain>
    </source>
</reference>
<sequence length="173" mass="18889">MIAGTVLLHGAVMSANELLFRNTEFMQGIGWIYIPAGTRLLCTLLFGWAGAVGLVIAGWIACFWYYFPGDALRSTTGAIAGAIGPYLVYLAARHQFGWRSSLTNLTPRRLLWCALGCSIASPLLHHLWFALHGDSNLLPGLFVMFIGDLMGTMIVLYTAKWLLSQIPGAATVR</sequence>
<organism evidence="2 3">
    <name type="scientific">Duganella levis</name>
    <dbReference type="NCBI Taxonomy" id="2692169"/>
    <lineage>
        <taxon>Bacteria</taxon>
        <taxon>Pseudomonadati</taxon>
        <taxon>Pseudomonadota</taxon>
        <taxon>Betaproteobacteria</taxon>
        <taxon>Burkholderiales</taxon>
        <taxon>Oxalobacteraceae</taxon>
        <taxon>Telluria group</taxon>
        <taxon>Duganella</taxon>
    </lineage>
</organism>
<feature type="transmembrane region" description="Helical" evidence="1">
    <location>
        <begin position="110"/>
        <end position="131"/>
    </location>
</feature>
<dbReference type="Proteomes" id="UP000642144">
    <property type="component" value="Unassembled WGS sequence"/>
</dbReference>
<accession>A0ABW9VWJ1</accession>
<evidence type="ECO:0008006" key="4">
    <source>
        <dbReference type="Google" id="ProtNLM"/>
    </source>
</evidence>
<dbReference type="EMBL" id="WWCT01000003">
    <property type="protein sequence ID" value="MYN26036.1"/>
    <property type="molecule type" value="Genomic_DNA"/>
</dbReference>
<gene>
    <name evidence="2" type="ORF">GTP69_06420</name>
</gene>
<comment type="caution">
    <text evidence="2">The sequence shown here is derived from an EMBL/GenBank/DDBJ whole genome shotgun (WGS) entry which is preliminary data.</text>
</comment>
<name>A0ABW9VWJ1_9BURK</name>
<protein>
    <recommendedName>
        <fullName evidence="4">MASE1 domain-containing protein</fullName>
    </recommendedName>
</protein>
<keyword evidence="1" id="KW-0812">Transmembrane</keyword>
<feature type="transmembrane region" description="Helical" evidence="1">
    <location>
        <begin position="72"/>
        <end position="89"/>
    </location>
</feature>
<keyword evidence="1" id="KW-1133">Transmembrane helix</keyword>
<evidence type="ECO:0000256" key="1">
    <source>
        <dbReference type="SAM" id="Phobius"/>
    </source>
</evidence>
<proteinExistence type="predicted"/>
<feature type="transmembrane region" description="Helical" evidence="1">
    <location>
        <begin position="137"/>
        <end position="157"/>
    </location>
</feature>